<comment type="caution">
    <text evidence="2">The sequence shown here is derived from an EMBL/GenBank/DDBJ whole genome shotgun (WGS) entry which is preliminary data.</text>
</comment>
<evidence type="ECO:0000256" key="1">
    <source>
        <dbReference type="SAM" id="MobiDB-lite"/>
    </source>
</evidence>
<dbReference type="GO" id="GO:0003677">
    <property type="term" value="F:DNA binding"/>
    <property type="evidence" value="ECO:0007669"/>
    <property type="project" value="InterPro"/>
</dbReference>
<accession>A0A3M2MEX1</accession>
<name>A0A3M2MEX1_9ACTN</name>
<sequence length="150" mass="16232">MGGMSHPIEDWQRLAECVSQRRAQLGLTQEDVRAAGGPSTVTLRYIESASQDSYKSNSLTRLERALDWAAGSVEAVLAGGEPTERSAAKRPPSNPEGDSEAGEIGDPLAGLPEDPDERLAELVRRNKAIGREIERLVLDGNERSEDRHAG</sequence>
<organism evidence="2 3">
    <name type="scientific">Actinomadura harenae</name>
    <dbReference type="NCBI Taxonomy" id="2483351"/>
    <lineage>
        <taxon>Bacteria</taxon>
        <taxon>Bacillati</taxon>
        <taxon>Actinomycetota</taxon>
        <taxon>Actinomycetes</taxon>
        <taxon>Streptosporangiales</taxon>
        <taxon>Thermomonosporaceae</taxon>
        <taxon>Actinomadura</taxon>
    </lineage>
</organism>
<evidence type="ECO:0000313" key="3">
    <source>
        <dbReference type="Proteomes" id="UP000282674"/>
    </source>
</evidence>
<dbReference type="Proteomes" id="UP000282674">
    <property type="component" value="Unassembled WGS sequence"/>
</dbReference>
<evidence type="ECO:0008006" key="4">
    <source>
        <dbReference type="Google" id="ProtNLM"/>
    </source>
</evidence>
<proteinExistence type="predicted"/>
<feature type="region of interest" description="Disordered" evidence="1">
    <location>
        <begin position="77"/>
        <end position="118"/>
    </location>
</feature>
<dbReference type="Gene3D" id="1.10.260.40">
    <property type="entry name" value="lambda repressor-like DNA-binding domains"/>
    <property type="match status" value="1"/>
</dbReference>
<gene>
    <name evidence="2" type="ORF">EBO15_01320</name>
</gene>
<dbReference type="AlphaFoldDB" id="A0A3M2MEX1"/>
<protein>
    <recommendedName>
        <fullName evidence="4">XRE family transcriptional regulator</fullName>
    </recommendedName>
</protein>
<evidence type="ECO:0000313" key="2">
    <source>
        <dbReference type="EMBL" id="RMI47570.1"/>
    </source>
</evidence>
<dbReference type="InterPro" id="IPR010982">
    <property type="entry name" value="Lambda_DNA-bd_dom_sf"/>
</dbReference>
<keyword evidence="3" id="KW-1185">Reference proteome</keyword>
<reference evidence="2 3" key="1">
    <citation type="submission" date="2018-10" db="EMBL/GenBank/DDBJ databases">
        <title>Isolation from soil.</title>
        <authorList>
            <person name="Hu J."/>
        </authorList>
    </citation>
    <scope>NUCLEOTIDE SEQUENCE [LARGE SCALE GENOMIC DNA]</scope>
    <source>
        <strain evidence="2 3">NEAU-Ht49</strain>
    </source>
</reference>
<dbReference type="EMBL" id="RFFG01000002">
    <property type="protein sequence ID" value="RMI47570.1"/>
    <property type="molecule type" value="Genomic_DNA"/>
</dbReference>